<dbReference type="Pfam" id="PF11929">
    <property type="entry name" value="DUF3447"/>
    <property type="match status" value="1"/>
</dbReference>
<dbReference type="Gene3D" id="1.25.40.20">
    <property type="entry name" value="Ankyrin repeat-containing domain"/>
    <property type="match status" value="1"/>
</dbReference>
<dbReference type="Pfam" id="PF13606">
    <property type="entry name" value="Ank_3"/>
    <property type="match status" value="1"/>
</dbReference>
<sequence>MRIEEALLTFKEQFKIISKIQKILLNMNEENYESLTSSLNDFPIFEDKHIFCHFLESIDSAIYARPKKFRIYVNLILLFKEKIKLYLNQDELFHIFGSHIVNFHLFINSFYTTDFILSICKNDEVVSMIFKPFFEFIKSDNEIELYKFKENCLKGENPNKIAHSLRNDDVVTLQYLLSHSNLDINMKISRSIFEISYILYEEPTLIEYAAFFQSFECFKYLFMQENIKITPQLSKFAVAGGNYSIIHLFENRKIKFTADDLNTAVQFHQNEVAEYLRESFEIDDKNNESLFTSITYYNIRYFTKHINEVLNINIKNKFNSTLLHTAAFYGQYDLTLFLLNIDGIDLDARADFNRTPIQVAEEMGENEIVYLIKSFKENSKKRK</sequence>
<evidence type="ECO:0000259" key="1">
    <source>
        <dbReference type="Pfam" id="PF11929"/>
    </source>
</evidence>
<dbReference type="PANTHER" id="PTHR24159">
    <property type="match status" value="1"/>
</dbReference>
<dbReference type="PANTHER" id="PTHR24159:SF5">
    <property type="entry name" value="ANK_REP_REGION DOMAIN-CONTAINING PROTEIN"/>
    <property type="match status" value="1"/>
</dbReference>
<dbReference type="InterPro" id="IPR020683">
    <property type="entry name" value="DUF3447"/>
</dbReference>
<evidence type="ECO:0000313" key="2">
    <source>
        <dbReference type="EMBL" id="KAK8885862.1"/>
    </source>
</evidence>
<gene>
    <name evidence="2" type="ORF">M9Y10_041319</name>
</gene>
<organism evidence="2 3">
    <name type="scientific">Tritrichomonas musculus</name>
    <dbReference type="NCBI Taxonomy" id="1915356"/>
    <lineage>
        <taxon>Eukaryota</taxon>
        <taxon>Metamonada</taxon>
        <taxon>Parabasalia</taxon>
        <taxon>Tritrichomonadida</taxon>
        <taxon>Tritrichomonadidae</taxon>
        <taxon>Tritrichomonas</taxon>
    </lineage>
</organism>
<accession>A0ABR2K408</accession>
<dbReference type="EMBL" id="JAPFFF010000007">
    <property type="protein sequence ID" value="KAK8885862.1"/>
    <property type="molecule type" value="Genomic_DNA"/>
</dbReference>
<dbReference type="InterPro" id="IPR036770">
    <property type="entry name" value="Ankyrin_rpt-contain_sf"/>
</dbReference>
<dbReference type="Proteomes" id="UP001470230">
    <property type="component" value="Unassembled WGS sequence"/>
</dbReference>
<name>A0ABR2K408_9EUKA</name>
<comment type="caution">
    <text evidence="2">The sequence shown here is derived from an EMBL/GenBank/DDBJ whole genome shotgun (WGS) entry which is preliminary data.</text>
</comment>
<reference evidence="2 3" key="1">
    <citation type="submission" date="2024-04" db="EMBL/GenBank/DDBJ databases">
        <title>Tritrichomonas musculus Genome.</title>
        <authorList>
            <person name="Alves-Ferreira E."/>
            <person name="Grigg M."/>
            <person name="Lorenzi H."/>
            <person name="Galac M."/>
        </authorList>
    </citation>
    <scope>NUCLEOTIDE SEQUENCE [LARGE SCALE GENOMIC DNA]</scope>
    <source>
        <strain evidence="2 3">EAF2021</strain>
    </source>
</reference>
<dbReference type="InterPro" id="IPR002110">
    <property type="entry name" value="Ankyrin_rpt"/>
</dbReference>
<keyword evidence="3" id="KW-1185">Reference proteome</keyword>
<feature type="domain" description="DUF3447" evidence="1">
    <location>
        <begin position="226"/>
        <end position="302"/>
    </location>
</feature>
<dbReference type="SUPFAM" id="SSF48403">
    <property type="entry name" value="Ankyrin repeat"/>
    <property type="match status" value="1"/>
</dbReference>
<evidence type="ECO:0000313" key="3">
    <source>
        <dbReference type="Proteomes" id="UP001470230"/>
    </source>
</evidence>
<proteinExistence type="predicted"/>
<protein>
    <recommendedName>
        <fullName evidence="1">DUF3447 domain-containing protein</fullName>
    </recommendedName>
</protein>